<evidence type="ECO:0000256" key="8">
    <source>
        <dbReference type="ARBA" id="ARBA00022741"/>
    </source>
</evidence>
<feature type="transmembrane region" description="Helical" evidence="18">
    <location>
        <begin position="179"/>
        <end position="199"/>
    </location>
</feature>
<evidence type="ECO:0000256" key="10">
    <source>
        <dbReference type="ARBA" id="ARBA00022840"/>
    </source>
</evidence>
<dbReference type="PROSITE" id="PS50894">
    <property type="entry name" value="HPT"/>
    <property type="match status" value="1"/>
</dbReference>
<evidence type="ECO:0000256" key="3">
    <source>
        <dbReference type="ARBA" id="ARBA00012438"/>
    </source>
</evidence>
<keyword evidence="23" id="KW-1185">Reference proteome</keyword>
<dbReference type="FunFam" id="3.30.565.10:FF:000010">
    <property type="entry name" value="Sensor histidine kinase RcsC"/>
    <property type="match status" value="1"/>
</dbReference>
<sequence>MNERLQFKILSTISILIISLSVIVFSVGIYMYFNLGKLGTDLPVESVDQVRNIANIMPLISELSLNLDAIVAKNKKIDWGNLGFTNSKIKVTLGLIKLDFNGKTPYNLSIILDEISLLSEDIDRMISENTSLGTTDAILVKNKIEYIYSELRDYILRINNATLTVLEKQKNEIEKLKDAMLLFSLIALGGATLTFILLMNQKKTLYQLEKTRGIAIANSNAKSEFLSNMSHEIRTPMNAIIGLTYLALKTNLTPSQRDYLKRIQISSQHLLGIINDILDFSKIEAGKMSLESIPFELEKVLDNVANLTAEKASAKGLELIFVVDSDVPNHLIGDPLRLGQVLINYANNAVKFTEKGEISIHIHVKNDTESDVLLHFEVRDTGVGISEDYKRQLFHSFQQADNSVTRRYGGTGLGLAISKKLSQMMGGEVGVESVFGQGSTFWFTALIGKSNEKQRSYVPVSDLRGLRVLVVDDNEHARAVITDMLENMTFRVTPVSSGAAALEEIAKEKRKEEYFDLVFLDWQMPVMNGIETARRIKEIALDPAPHLVIITAYGREEVIREAEEEGIENVLIKPVGASLLFDTAMHLLRKQGNETRSEIGQMPPLGEAGSGIGGARVLLVEDNEENQLVAMEILREAGCVVSVASNGKEAIAKVQQAAVDIILMDVQMPVMDGLAATREIRRLPYYANLPIIAMTANAMKEDRDHCLEAGMNDYITKPIDPKTLFAVIGKYYTASMNVISPSCISSECSSSLMVPKIHGLDLEASLKRVMGNKYLYLDLLKRFVAGQQETPLKIRAALMNKDRHLAERLAHTLKGVAGNIDASELHTAAGELEHAINAGVSDAEIDEMQKKIESIVAETIQDIKIGIETTMQGDTVSPKQTTGGRSLAEILETLTYYANESDSEALDYLGSVLTDLYAGCEREQVELLVISLRNFDFASALGILKILSGHQSK</sequence>
<keyword evidence="13 18" id="KW-0472">Membrane</keyword>
<dbReference type="InterPro" id="IPR003594">
    <property type="entry name" value="HATPase_dom"/>
</dbReference>
<dbReference type="InterPro" id="IPR008207">
    <property type="entry name" value="Sig_transdc_His_kin_Hpt_dom"/>
</dbReference>
<dbReference type="PANTHER" id="PTHR45339:SF1">
    <property type="entry name" value="HYBRID SIGNAL TRANSDUCTION HISTIDINE KINASE J"/>
    <property type="match status" value="1"/>
</dbReference>
<evidence type="ECO:0000256" key="18">
    <source>
        <dbReference type="SAM" id="Phobius"/>
    </source>
</evidence>
<dbReference type="PRINTS" id="PR00344">
    <property type="entry name" value="BCTRLSENSOR"/>
</dbReference>
<dbReference type="Gene3D" id="3.30.565.10">
    <property type="entry name" value="Histidine kinase-like ATPase, C-terminal domain"/>
    <property type="match status" value="1"/>
</dbReference>
<comment type="catalytic activity">
    <reaction evidence="1">
        <text>ATP + protein L-histidine = ADP + protein N-phospho-L-histidine.</text>
        <dbReference type="EC" id="2.7.13.3"/>
    </reaction>
</comment>
<keyword evidence="6" id="KW-0808">Transferase</keyword>
<name>G8QX59_SPHPG</name>
<dbReference type="GO" id="GO:0005886">
    <property type="term" value="C:plasma membrane"/>
    <property type="evidence" value="ECO:0007669"/>
    <property type="project" value="UniProtKB-SubCell"/>
</dbReference>
<evidence type="ECO:0000259" key="20">
    <source>
        <dbReference type="PROSITE" id="PS50110"/>
    </source>
</evidence>
<dbReference type="InterPro" id="IPR001789">
    <property type="entry name" value="Sig_transdc_resp-reg_receiver"/>
</dbReference>
<dbReference type="PROSITE" id="PS50110">
    <property type="entry name" value="RESPONSE_REGULATORY"/>
    <property type="match status" value="2"/>
</dbReference>
<evidence type="ECO:0000256" key="13">
    <source>
        <dbReference type="ARBA" id="ARBA00023136"/>
    </source>
</evidence>
<dbReference type="PANTHER" id="PTHR45339">
    <property type="entry name" value="HYBRID SIGNAL TRANSDUCTION HISTIDINE KINASE J"/>
    <property type="match status" value="1"/>
</dbReference>
<dbReference type="EC" id="2.7.13.3" evidence="3"/>
<evidence type="ECO:0000256" key="16">
    <source>
        <dbReference type="PROSITE-ProRule" id="PRU00110"/>
    </source>
</evidence>
<dbReference type="CDD" id="cd16922">
    <property type="entry name" value="HATPase_EvgS-ArcB-TorS-like"/>
    <property type="match status" value="1"/>
</dbReference>
<dbReference type="SUPFAM" id="SSF55874">
    <property type="entry name" value="ATPase domain of HSP90 chaperone/DNA topoisomerase II/histidine kinase"/>
    <property type="match status" value="1"/>
</dbReference>
<dbReference type="InterPro" id="IPR003661">
    <property type="entry name" value="HisK_dim/P_dom"/>
</dbReference>
<comment type="subunit">
    <text evidence="14">At low DSF concentrations, interacts with RpfF.</text>
</comment>
<dbReference type="Pfam" id="PF00512">
    <property type="entry name" value="HisKA"/>
    <property type="match status" value="1"/>
</dbReference>
<dbReference type="InterPro" id="IPR036097">
    <property type="entry name" value="HisK_dim/P_sf"/>
</dbReference>
<dbReference type="InterPro" id="IPR011006">
    <property type="entry name" value="CheY-like_superfamily"/>
</dbReference>
<dbReference type="KEGG" id="sgp:SpiGrapes_2894"/>
<dbReference type="eggNOG" id="COG0784">
    <property type="taxonomic scope" value="Bacteria"/>
</dbReference>
<dbReference type="CDD" id="cd00088">
    <property type="entry name" value="HPT"/>
    <property type="match status" value="1"/>
</dbReference>
<proteinExistence type="predicted"/>
<dbReference type="InterPro" id="IPR005467">
    <property type="entry name" value="His_kinase_dom"/>
</dbReference>
<evidence type="ECO:0000256" key="11">
    <source>
        <dbReference type="ARBA" id="ARBA00022989"/>
    </source>
</evidence>
<evidence type="ECO:0000256" key="15">
    <source>
        <dbReference type="ARBA" id="ARBA00068150"/>
    </source>
</evidence>
<evidence type="ECO:0000256" key="7">
    <source>
        <dbReference type="ARBA" id="ARBA00022692"/>
    </source>
</evidence>
<evidence type="ECO:0000256" key="1">
    <source>
        <dbReference type="ARBA" id="ARBA00000085"/>
    </source>
</evidence>
<keyword evidence="11 18" id="KW-1133">Transmembrane helix</keyword>
<comment type="subcellular location">
    <subcellularLocation>
        <location evidence="2">Cell membrane</location>
        <topology evidence="2">Multi-pass membrane protein</topology>
    </subcellularLocation>
</comment>
<dbReference type="SMART" id="SM00387">
    <property type="entry name" value="HATPase_c"/>
    <property type="match status" value="1"/>
</dbReference>
<dbReference type="SMART" id="SM00448">
    <property type="entry name" value="REC"/>
    <property type="match status" value="2"/>
</dbReference>
<dbReference type="InterPro" id="IPR036890">
    <property type="entry name" value="HATPase_C_sf"/>
</dbReference>
<feature type="modified residue" description="Phosphohistidine" evidence="16">
    <location>
        <position position="811"/>
    </location>
</feature>
<keyword evidence="4" id="KW-1003">Cell membrane</keyword>
<dbReference type="Gene3D" id="3.40.50.2300">
    <property type="match status" value="2"/>
</dbReference>
<evidence type="ECO:0000256" key="17">
    <source>
        <dbReference type="PROSITE-ProRule" id="PRU00169"/>
    </source>
</evidence>
<dbReference type="SMART" id="SM00073">
    <property type="entry name" value="HPT"/>
    <property type="match status" value="1"/>
</dbReference>
<keyword evidence="5 17" id="KW-0597">Phosphoprotein</keyword>
<evidence type="ECO:0000256" key="12">
    <source>
        <dbReference type="ARBA" id="ARBA00023012"/>
    </source>
</evidence>
<evidence type="ECO:0000256" key="5">
    <source>
        <dbReference type="ARBA" id="ARBA00022553"/>
    </source>
</evidence>
<dbReference type="STRING" id="158190.SpiGrapes_2894"/>
<dbReference type="SUPFAM" id="SSF47384">
    <property type="entry name" value="Homodimeric domain of signal transducing histidine kinase"/>
    <property type="match status" value="1"/>
</dbReference>
<dbReference type="Pfam" id="PF02518">
    <property type="entry name" value="HATPase_c"/>
    <property type="match status" value="1"/>
</dbReference>
<dbReference type="Proteomes" id="UP000005632">
    <property type="component" value="Chromosome"/>
</dbReference>
<keyword evidence="12" id="KW-0902">Two-component regulatory system</keyword>
<evidence type="ECO:0000256" key="2">
    <source>
        <dbReference type="ARBA" id="ARBA00004651"/>
    </source>
</evidence>
<feature type="domain" description="Response regulatory" evidence="20">
    <location>
        <begin position="467"/>
        <end position="588"/>
    </location>
</feature>
<dbReference type="SUPFAM" id="SSF47226">
    <property type="entry name" value="Histidine-containing phosphotransfer domain, HPT domain"/>
    <property type="match status" value="1"/>
</dbReference>
<keyword evidence="10" id="KW-0067">ATP-binding</keyword>
<evidence type="ECO:0000256" key="4">
    <source>
        <dbReference type="ARBA" id="ARBA00022475"/>
    </source>
</evidence>
<dbReference type="Gene3D" id="1.10.287.130">
    <property type="match status" value="1"/>
</dbReference>
<dbReference type="SMART" id="SM00388">
    <property type="entry name" value="HisKA"/>
    <property type="match status" value="1"/>
</dbReference>
<dbReference type="FunFam" id="1.10.287.130:FF:000002">
    <property type="entry name" value="Two-component osmosensing histidine kinase"/>
    <property type="match status" value="1"/>
</dbReference>
<dbReference type="CDD" id="cd00082">
    <property type="entry name" value="HisKA"/>
    <property type="match status" value="1"/>
</dbReference>
<keyword evidence="8" id="KW-0547">Nucleotide-binding</keyword>
<evidence type="ECO:0000259" key="19">
    <source>
        <dbReference type="PROSITE" id="PS50109"/>
    </source>
</evidence>
<dbReference type="Gene3D" id="1.20.120.160">
    <property type="entry name" value="HPT domain"/>
    <property type="match status" value="1"/>
</dbReference>
<evidence type="ECO:0000256" key="14">
    <source>
        <dbReference type="ARBA" id="ARBA00064003"/>
    </source>
</evidence>
<dbReference type="CDD" id="cd17546">
    <property type="entry name" value="REC_hyHK_CKI1_RcsC-like"/>
    <property type="match status" value="2"/>
</dbReference>
<evidence type="ECO:0000256" key="6">
    <source>
        <dbReference type="ARBA" id="ARBA00022679"/>
    </source>
</evidence>
<evidence type="ECO:0000256" key="9">
    <source>
        <dbReference type="ARBA" id="ARBA00022777"/>
    </source>
</evidence>
<feature type="modified residue" description="4-aspartylphosphate" evidence="17">
    <location>
        <position position="521"/>
    </location>
</feature>
<feature type="domain" description="Histidine kinase" evidence="19">
    <location>
        <begin position="228"/>
        <end position="449"/>
    </location>
</feature>
<evidence type="ECO:0000259" key="21">
    <source>
        <dbReference type="PROSITE" id="PS50894"/>
    </source>
</evidence>
<gene>
    <name evidence="22" type="ordered locus">SpiGrapes_2894</name>
</gene>
<dbReference type="InterPro" id="IPR004358">
    <property type="entry name" value="Sig_transdc_His_kin-like_C"/>
</dbReference>
<dbReference type="AlphaFoldDB" id="G8QX59"/>
<feature type="domain" description="HPt" evidence="21">
    <location>
        <begin position="772"/>
        <end position="870"/>
    </location>
</feature>
<dbReference type="GO" id="GO:0000155">
    <property type="term" value="F:phosphorelay sensor kinase activity"/>
    <property type="evidence" value="ECO:0007669"/>
    <property type="project" value="InterPro"/>
</dbReference>
<reference evidence="22 23" key="1">
    <citation type="submission" date="2011-11" db="EMBL/GenBank/DDBJ databases">
        <title>Complete sequence of Spirochaeta sp. grapes.</title>
        <authorList>
            <consortium name="US DOE Joint Genome Institute"/>
            <person name="Lucas S."/>
            <person name="Han J."/>
            <person name="Lapidus A."/>
            <person name="Cheng J.-F."/>
            <person name="Goodwin L."/>
            <person name="Pitluck S."/>
            <person name="Peters L."/>
            <person name="Ovchinnikova G."/>
            <person name="Munk A.C."/>
            <person name="Detter J.C."/>
            <person name="Han C."/>
            <person name="Tapia R."/>
            <person name="Land M."/>
            <person name="Hauser L."/>
            <person name="Kyrpides N."/>
            <person name="Ivanova N."/>
            <person name="Pagani I."/>
            <person name="Ritalahtilisa K."/>
            <person name="Loeffler F."/>
            <person name="Woyke T."/>
        </authorList>
    </citation>
    <scope>NUCLEOTIDE SEQUENCE [LARGE SCALE GENOMIC DNA]</scope>
    <source>
        <strain evidence="23">ATCC BAA-1885 / DSM 22778 / Grapes</strain>
    </source>
</reference>
<feature type="domain" description="Response regulatory" evidence="20">
    <location>
        <begin position="616"/>
        <end position="732"/>
    </location>
</feature>
<keyword evidence="9 22" id="KW-0418">Kinase</keyword>
<keyword evidence="7 18" id="KW-0812">Transmembrane</keyword>
<dbReference type="EMBL" id="CP003155">
    <property type="protein sequence ID" value="AEV30644.1"/>
    <property type="molecule type" value="Genomic_DNA"/>
</dbReference>
<dbReference type="Pfam" id="PF01627">
    <property type="entry name" value="Hpt"/>
    <property type="match status" value="1"/>
</dbReference>
<dbReference type="Pfam" id="PF00072">
    <property type="entry name" value="Response_reg"/>
    <property type="match status" value="2"/>
</dbReference>
<dbReference type="GO" id="GO:0005524">
    <property type="term" value="F:ATP binding"/>
    <property type="evidence" value="ECO:0007669"/>
    <property type="project" value="UniProtKB-KW"/>
</dbReference>
<feature type="transmembrane region" description="Helical" evidence="18">
    <location>
        <begin position="12"/>
        <end position="33"/>
    </location>
</feature>
<dbReference type="InterPro" id="IPR036641">
    <property type="entry name" value="HPT_dom_sf"/>
</dbReference>
<evidence type="ECO:0000313" key="22">
    <source>
        <dbReference type="EMBL" id="AEV30644.1"/>
    </source>
</evidence>
<accession>G8QX59</accession>
<organism evidence="22 23">
    <name type="scientific">Sphaerochaeta pleomorpha (strain ATCC BAA-1885 / DSM 22778 / Grapes)</name>
    <dbReference type="NCBI Taxonomy" id="158190"/>
    <lineage>
        <taxon>Bacteria</taxon>
        <taxon>Pseudomonadati</taxon>
        <taxon>Spirochaetota</taxon>
        <taxon>Spirochaetia</taxon>
        <taxon>Spirochaetales</taxon>
        <taxon>Sphaerochaetaceae</taxon>
        <taxon>Sphaerochaeta</taxon>
    </lineage>
</organism>
<protein>
    <recommendedName>
        <fullName evidence="15">Sensory/regulatory protein RpfC</fullName>
        <ecNumber evidence="3">2.7.13.3</ecNumber>
    </recommendedName>
</protein>
<feature type="modified residue" description="4-aspartylphosphate" evidence="17">
    <location>
        <position position="665"/>
    </location>
</feature>
<dbReference type="SUPFAM" id="SSF52172">
    <property type="entry name" value="CheY-like"/>
    <property type="match status" value="2"/>
</dbReference>
<dbReference type="eggNOG" id="COG2198">
    <property type="taxonomic scope" value="Bacteria"/>
</dbReference>
<dbReference type="HOGENOM" id="CLU_000445_104_15_12"/>
<dbReference type="PROSITE" id="PS50109">
    <property type="entry name" value="HIS_KIN"/>
    <property type="match status" value="1"/>
</dbReference>
<dbReference type="eggNOG" id="COG2205">
    <property type="taxonomic scope" value="Bacteria"/>
</dbReference>
<evidence type="ECO:0000313" key="23">
    <source>
        <dbReference type="Proteomes" id="UP000005632"/>
    </source>
</evidence>
<dbReference type="RefSeq" id="WP_014271483.1">
    <property type="nucleotide sequence ID" value="NC_016633.1"/>
</dbReference>